<evidence type="ECO:0000313" key="10">
    <source>
        <dbReference type="EMBL" id="ESO10826.1"/>
    </source>
</evidence>
<dbReference type="InterPro" id="IPR051836">
    <property type="entry name" value="Kremen_rcpt"/>
</dbReference>
<evidence type="ECO:0000313" key="12">
    <source>
        <dbReference type="Proteomes" id="UP000015101"/>
    </source>
</evidence>
<dbReference type="Proteomes" id="UP000015101">
    <property type="component" value="Unassembled WGS sequence"/>
</dbReference>
<feature type="signal peptide" evidence="7">
    <location>
        <begin position="1"/>
        <end position="19"/>
    </location>
</feature>
<dbReference type="STRING" id="6412.T1EZ95"/>
<comment type="subcellular location">
    <subcellularLocation>
        <location evidence="1">Membrane</location>
        <topology evidence="1">Single-pass membrane protein</topology>
    </subcellularLocation>
</comment>
<evidence type="ECO:0000256" key="7">
    <source>
        <dbReference type="SAM" id="SignalP"/>
    </source>
</evidence>
<reference evidence="11" key="3">
    <citation type="submission" date="2015-06" db="UniProtKB">
        <authorList>
            <consortium name="EnsemblMetazoa"/>
        </authorList>
    </citation>
    <scope>IDENTIFICATION</scope>
</reference>
<name>T1EZ95_HELRO</name>
<dbReference type="Pfam" id="PF01822">
    <property type="entry name" value="WSC"/>
    <property type="match status" value="1"/>
</dbReference>
<dbReference type="SMART" id="SM00321">
    <property type="entry name" value="WSC"/>
    <property type="match status" value="1"/>
</dbReference>
<keyword evidence="5" id="KW-0472">Membrane</keyword>
<protein>
    <recommendedName>
        <fullName evidence="13">WSC domain-containing protein</fullName>
    </recommendedName>
</protein>
<keyword evidence="2" id="KW-0812">Transmembrane</keyword>
<dbReference type="KEGG" id="hro:HELRODRAFT_167326"/>
<keyword evidence="6" id="KW-0325">Glycoprotein</keyword>
<dbReference type="RefSeq" id="XP_009011095.1">
    <property type="nucleotide sequence ID" value="XM_009012847.1"/>
</dbReference>
<dbReference type="PANTHER" id="PTHR24269:SF16">
    <property type="entry name" value="PROTEIN SLG1"/>
    <property type="match status" value="1"/>
</dbReference>
<dbReference type="OrthoDB" id="6161136at2759"/>
<keyword evidence="12" id="KW-1185">Reference proteome</keyword>
<evidence type="ECO:0000259" key="8">
    <source>
        <dbReference type="PROSITE" id="PS50948"/>
    </source>
</evidence>
<dbReference type="InParanoid" id="T1EZ95"/>
<reference evidence="12" key="1">
    <citation type="submission" date="2012-12" db="EMBL/GenBank/DDBJ databases">
        <authorList>
            <person name="Hellsten U."/>
            <person name="Grimwood J."/>
            <person name="Chapman J.A."/>
            <person name="Shapiro H."/>
            <person name="Aerts A."/>
            <person name="Otillar R.P."/>
            <person name="Terry A.Y."/>
            <person name="Boore J.L."/>
            <person name="Simakov O."/>
            <person name="Marletaz F."/>
            <person name="Cho S.-J."/>
            <person name="Edsinger-Gonzales E."/>
            <person name="Havlak P."/>
            <person name="Kuo D.-H."/>
            <person name="Larsson T."/>
            <person name="Lv J."/>
            <person name="Arendt D."/>
            <person name="Savage R."/>
            <person name="Osoegawa K."/>
            <person name="de Jong P."/>
            <person name="Lindberg D.R."/>
            <person name="Seaver E.C."/>
            <person name="Weisblat D.A."/>
            <person name="Putnam N.H."/>
            <person name="Grigoriev I.V."/>
            <person name="Rokhsar D.S."/>
        </authorList>
    </citation>
    <scope>NUCLEOTIDE SEQUENCE</scope>
</reference>
<evidence type="ECO:0000313" key="11">
    <source>
        <dbReference type="EnsemblMetazoa" id="HelroP167326"/>
    </source>
</evidence>
<dbReference type="AlphaFoldDB" id="T1EZ95"/>
<dbReference type="InterPro" id="IPR002889">
    <property type="entry name" value="WSC_carb-bd"/>
</dbReference>
<feature type="domain" description="WSC" evidence="9">
    <location>
        <begin position="115"/>
        <end position="205"/>
    </location>
</feature>
<proteinExistence type="predicted"/>
<dbReference type="InterPro" id="IPR003609">
    <property type="entry name" value="Pan_app"/>
</dbReference>
<organism evidence="11 12">
    <name type="scientific">Helobdella robusta</name>
    <name type="common">Californian leech</name>
    <dbReference type="NCBI Taxonomy" id="6412"/>
    <lineage>
        <taxon>Eukaryota</taxon>
        <taxon>Metazoa</taxon>
        <taxon>Spiralia</taxon>
        <taxon>Lophotrochozoa</taxon>
        <taxon>Annelida</taxon>
        <taxon>Clitellata</taxon>
        <taxon>Hirudinea</taxon>
        <taxon>Rhynchobdellida</taxon>
        <taxon>Glossiphoniidae</taxon>
        <taxon>Helobdella</taxon>
    </lineage>
</organism>
<keyword evidence="3 7" id="KW-0732">Signal</keyword>
<evidence type="ECO:0000259" key="9">
    <source>
        <dbReference type="PROSITE" id="PS51212"/>
    </source>
</evidence>
<evidence type="ECO:0000256" key="5">
    <source>
        <dbReference type="ARBA" id="ARBA00023136"/>
    </source>
</evidence>
<dbReference type="CTD" id="20201895"/>
<dbReference type="GeneID" id="20201895"/>
<dbReference type="HOGENOM" id="CLU_1139084_0_0_1"/>
<dbReference type="GO" id="GO:0007165">
    <property type="term" value="P:signal transduction"/>
    <property type="evidence" value="ECO:0000318"/>
    <property type="project" value="GO_Central"/>
</dbReference>
<dbReference type="PROSITE" id="PS51212">
    <property type="entry name" value="WSC"/>
    <property type="match status" value="1"/>
</dbReference>
<evidence type="ECO:0000256" key="6">
    <source>
        <dbReference type="ARBA" id="ARBA00023180"/>
    </source>
</evidence>
<dbReference type="PROSITE" id="PS50948">
    <property type="entry name" value="PAN"/>
    <property type="match status" value="1"/>
</dbReference>
<dbReference type="GO" id="GO:0005886">
    <property type="term" value="C:plasma membrane"/>
    <property type="evidence" value="ECO:0000318"/>
    <property type="project" value="GO_Central"/>
</dbReference>
<evidence type="ECO:0008006" key="13">
    <source>
        <dbReference type="Google" id="ProtNLM"/>
    </source>
</evidence>
<accession>T1EZ95</accession>
<dbReference type="EMBL" id="AMQM01002756">
    <property type="status" value="NOT_ANNOTATED_CDS"/>
    <property type="molecule type" value="Genomic_DNA"/>
</dbReference>
<feature type="domain" description="Apple" evidence="8">
    <location>
        <begin position="36"/>
        <end position="108"/>
    </location>
</feature>
<sequence length="241" mass="26341">MAFLASSLLIIIIMSKVSGQITENSIEDIFYIVKNCLGDMVCTLEEGAYKLESIRDKVSCSIRCLNICSCNAFQFDPSTNACSLFVDANMLFVNFSMPCSSYLYKKNATMIEDVNALYIGCYKDNTTQRDIKGYPTTSGSMTIQKCLTRCRNHNFTFAGLQLGTRCACGDSYGSLGLASPCLITCSGMVTEICGGQNKNSIYGVCPKGRFGTACEQTCNCTVDGHQSYWCNRNNGTCVIVP</sequence>
<dbReference type="EMBL" id="KB095858">
    <property type="protein sequence ID" value="ESO10826.1"/>
    <property type="molecule type" value="Genomic_DNA"/>
</dbReference>
<evidence type="ECO:0000256" key="2">
    <source>
        <dbReference type="ARBA" id="ARBA00022692"/>
    </source>
</evidence>
<evidence type="ECO:0000256" key="1">
    <source>
        <dbReference type="ARBA" id="ARBA00004167"/>
    </source>
</evidence>
<keyword evidence="4" id="KW-1133">Transmembrane helix</keyword>
<dbReference type="PANTHER" id="PTHR24269">
    <property type="entry name" value="KREMEN PROTEIN"/>
    <property type="match status" value="1"/>
</dbReference>
<dbReference type="EnsemblMetazoa" id="HelroT167326">
    <property type="protein sequence ID" value="HelroP167326"/>
    <property type="gene ID" value="HelroG167326"/>
</dbReference>
<dbReference type="GO" id="GO:0004888">
    <property type="term" value="F:transmembrane signaling receptor activity"/>
    <property type="evidence" value="ECO:0000318"/>
    <property type="project" value="GO_Central"/>
</dbReference>
<evidence type="ECO:0000256" key="3">
    <source>
        <dbReference type="ARBA" id="ARBA00022729"/>
    </source>
</evidence>
<gene>
    <name evidence="11" type="primary">20201895</name>
    <name evidence="10" type="ORF">HELRODRAFT_167326</name>
</gene>
<evidence type="ECO:0000256" key="4">
    <source>
        <dbReference type="ARBA" id="ARBA00022989"/>
    </source>
</evidence>
<feature type="chain" id="PRO_5010980120" description="WSC domain-containing protein" evidence="7">
    <location>
        <begin position="20"/>
        <end position="241"/>
    </location>
</feature>
<reference evidence="10 12" key="2">
    <citation type="journal article" date="2013" name="Nature">
        <title>Insights into bilaterian evolution from three spiralian genomes.</title>
        <authorList>
            <person name="Simakov O."/>
            <person name="Marletaz F."/>
            <person name="Cho S.J."/>
            <person name="Edsinger-Gonzales E."/>
            <person name="Havlak P."/>
            <person name="Hellsten U."/>
            <person name="Kuo D.H."/>
            <person name="Larsson T."/>
            <person name="Lv J."/>
            <person name="Arendt D."/>
            <person name="Savage R."/>
            <person name="Osoegawa K."/>
            <person name="de Jong P."/>
            <person name="Grimwood J."/>
            <person name="Chapman J.A."/>
            <person name="Shapiro H."/>
            <person name="Aerts A."/>
            <person name="Otillar R.P."/>
            <person name="Terry A.Y."/>
            <person name="Boore J.L."/>
            <person name="Grigoriev I.V."/>
            <person name="Lindberg D.R."/>
            <person name="Seaver E.C."/>
            <person name="Weisblat D.A."/>
            <person name="Putnam N.H."/>
            <person name="Rokhsar D.S."/>
        </authorList>
    </citation>
    <scope>NUCLEOTIDE SEQUENCE</scope>
</reference>